<dbReference type="Proteomes" id="UP001626628">
    <property type="component" value="Chromosome"/>
</dbReference>
<sequence>MGGIDWGDAPTWVGALFAGGAAWFAFQTIKSQREQIGEQRQFIAEQSATMALERDELRAAAEERRLSQARQVVMAAELDGRQQVYDAEGELVTPVDHWRAQVTNRSTEPIRDLMVRFGEAYVAVGAVTFDESGQGNPVPVPVHLLGPGRRCELRSQRFRVTTLQNSPPTLFFTDAGGQRWRIDVHGELSEAAADAG</sequence>
<protein>
    <submittedName>
        <fullName evidence="2">Uncharacterized protein</fullName>
    </submittedName>
</protein>
<evidence type="ECO:0000313" key="3">
    <source>
        <dbReference type="Proteomes" id="UP001626628"/>
    </source>
</evidence>
<feature type="coiled-coil region" evidence="1">
    <location>
        <begin position="43"/>
        <end position="79"/>
    </location>
</feature>
<gene>
    <name evidence="2" type="ORF">WAB15_33990</name>
</gene>
<evidence type="ECO:0000313" key="2">
    <source>
        <dbReference type="EMBL" id="WXK80616.1"/>
    </source>
</evidence>
<reference evidence="2 3" key="1">
    <citation type="submission" date="2024-03" db="EMBL/GenBank/DDBJ databases">
        <title>The complete genome of Streptomyces sirii sp.nov.</title>
        <authorList>
            <person name="Zakalyukina Y.V."/>
            <person name="Belik A.R."/>
            <person name="Biryukov M.V."/>
            <person name="Baturina O.A."/>
            <person name="Kabilov M.R."/>
        </authorList>
    </citation>
    <scope>NUCLEOTIDE SEQUENCE [LARGE SCALE GENOMIC DNA]</scope>
    <source>
        <strain evidence="2 3">BP-8</strain>
    </source>
</reference>
<proteinExistence type="predicted"/>
<keyword evidence="1" id="KW-0175">Coiled coil</keyword>
<dbReference type="RefSeq" id="WP_407288594.1">
    <property type="nucleotide sequence ID" value="NZ_CP147982.1"/>
</dbReference>
<name>A0ABZ2QWH7_9ACTN</name>
<dbReference type="EMBL" id="CP147982">
    <property type="protein sequence ID" value="WXK80616.1"/>
    <property type="molecule type" value="Genomic_DNA"/>
</dbReference>
<evidence type="ECO:0000256" key="1">
    <source>
        <dbReference type="SAM" id="Coils"/>
    </source>
</evidence>
<accession>A0ABZ2QWH7</accession>
<keyword evidence="3" id="KW-1185">Reference proteome</keyword>
<organism evidence="2 3">
    <name type="scientific">Streptomyces sirii</name>
    <dbReference type="NCBI Taxonomy" id="3127701"/>
    <lineage>
        <taxon>Bacteria</taxon>
        <taxon>Bacillati</taxon>
        <taxon>Actinomycetota</taxon>
        <taxon>Actinomycetes</taxon>
        <taxon>Kitasatosporales</taxon>
        <taxon>Streptomycetaceae</taxon>
        <taxon>Streptomyces</taxon>
    </lineage>
</organism>